<evidence type="ECO:0008006" key="3">
    <source>
        <dbReference type="Google" id="ProtNLM"/>
    </source>
</evidence>
<evidence type="ECO:0000313" key="2">
    <source>
        <dbReference type="Proteomes" id="UP000182938"/>
    </source>
</evidence>
<dbReference type="InterPro" id="IPR011335">
    <property type="entry name" value="Restrct_endonuc-II-like"/>
</dbReference>
<reference evidence="1 2" key="1">
    <citation type="submission" date="2015-11" db="EMBL/GenBank/DDBJ databases">
        <authorList>
            <person name="Zhang Y."/>
            <person name="Guo Z."/>
        </authorList>
    </citation>
    <scope>NUCLEOTIDE SEQUENCE [LARGE SCALE GENOMIC DNA]</scope>
    <source>
        <strain evidence="1 2">YFY001</strain>
    </source>
</reference>
<name>A0A1L3MGG0_9MICO</name>
<accession>A0A1L3MGG0</accession>
<protein>
    <recommendedName>
        <fullName evidence="3">Transcriptional regulator, AbiEi antitoxin, Type IV TA system</fullName>
    </recommendedName>
</protein>
<evidence type="ECO:0000313" key="1">
    <source>
        <dbReference type="EMBL" id="APH01324.1"/>
    </source>
</evidence>
<dbReference type="SUPFAM" id="SSF52980">
    <property type="entry name" value="Restriction endonuclease-like"/>
    <property type="match status" value="1"/>
</dbReference>
<dbReference type="Gene3D" id="3.40.960.10">
    <property type="entry name" value="VSR Endonuclease"/>
    <property type="match status" value="1"/>
</dbReference>
<sequence length="303" mass="32642">MIDVTSDLFGDLLRLPDGLFTRQDAVRAGVRDRVIAAAVHRRLIVRVCRGVYTSPGPLSVDEQRHLVARAALRSYEDAVLVGAPAVAAHGIPLFEVPALPGDIARPIVREARTAQLRIRPLRHASVETDWGPATDLPTSLLQLTMDHGIPAGIASIDAALHTGATDTDALQAALGEIAAWPHSSRARCAIAWSDGRAESLGESVTRAILRGAGYRVDSQVRIADGDGVVVARVDMGIEGTHVLLEFDGKVKYTDGGPDALFREKKREDRIRSLGYVVIRVTWADLFHAERIVRAVRDALAAAA</sequence>
<proteinExistence type="predicted"/>
<dbReference type="EMBL" id="CP013290">
    <property type="protein sequence ID" value="APH01324.1"/>
    <property type="molecule type" value="Genomic_DNA"/>
</dbReference>
<dbReference type="RefSeq" id="WP_072624475.1">
    <property type="nucleotide sequence ID" value="NZ_CP013290.1"/>
</dbReference>
<gene>
    <name evidence="1" type="ORF">ASJ30_06980</name>
</gene>
<dbReference type="AlphaFoldDB" id="A0A1L3MGG0"/>
<organism evidence="1 2">
    <name type="scientific">Janibacter indicus</name>
    <dbReference type="NCBI Taxonomy" id="857417"/>
    <lineage>
        <taxon>Bacteria</taxon>
        <taxon>Bacillati</taxon>
        <taxon>Actinomycetota</taxon>
        <taxon>Actinomycetes</taxon>
        <taxon>Micrococcales</taxon>
        <taxon>Intrasporangiaceae</taxon>
        <taxon>Janibacter</taxon>
    </lineage>
</organism>
<dbReference type="Proteomes" id="UP000182938">
    <property type="component" value="Chromosome"/>
</dbReference>
<dbReference type="KEGG" id="jte:ASJ30_06980"/>
<keyword evidence="2" id="KW-1185">Reference proteome</keyword>